<dbReference type="FunFam" id="1.20.1250.20:FF:000431">
    <property type="entry name" value="Predicted protein"/>
    <property type="match status" value="1"/>
</dbReference>
<comment type="similarity">
    <text evidence="1">Belongs to the major facilitator superfamily.</text>
</comment>
<dbReference type="InterPro" id="IPR036259">
    <property type="entry name" value="MFS_trans_sf"/>
</dbReference>
<proteinExistence type="inferred from homology"/>
<protein>
    <recommendedName>
        <fullName evidence="5">MFS domain-containing protein</fullName>
    </recommendedName>
</protein>
<dbReference type="STRING" id="282301.A0A267E0X9"/>
<feature type="transmembrane region" description="Helical" evidence="2">
    <location>
        <begin position="377"/>
        <end position="397"/>
    </location>
</feature>
<feature type="transmembrane region" description="Helical" evidence="2">
    <location>
        <begin position="313"/>
        <end position="334"/>
    </location>
</feature>
<sequence length="500" mass="54804">MALTRLQRIVFGFGHVFNDLCASIWFTYLITYMMNVLKFSMGNAGNLMIIGQLADGLGTTFVGLESDRTSPGGFRGYGRRKTWHVVGSFCVLISFPFIFNPIPCAPHADEWARLIYYGPLIALFQFGWAAVQNSHLSLIPQLAETDTERTRLNSIRFAFTVASNIVVYLSAFLLLKFNELETGKQDDDSGQLSPADAESFRYLVFIVCSLGSLCTLLFHLVLKEVPNSTVEVNDNRAGINDAEEVDDGVEDRPLAAATSSASTAACTKMLSLDWLKEPQFYAIGTLYMLTRLIINVAQVYLPLLVTESFGLHKAWIAIVPLVVYFVSMLTSVLIETCHALGRNRKVANLLGLALIGGFSASAYLVQPDTVTPWQLAFPALSLGIGSSIIMIMSMSLTADLIGPDRDSSAFVYGCMSLVDKLANGVTVWIVQHTQPHMRPGGDICMKFFREIEGFGIGGFAAVAFLLTLCLLPVRIGQRRKLAAKNDGPNGYGSVERRPDA</sequence>
<reference evidence="3 4" key="1">
    <citation type="submission" date="2017-06" db="EMBL/GenBank/DDBJ databases">
        <title>A platform for efficient transgenesis in Macrostomum lignano, a flatworm model organism for stem cell research.</title>
        <authorList>
            <person name="Berezikov E."/>
        </authorList>
    </citation>
    <scope>NUCLEOTIDE SEQUENCE [LARGE SCALE GENOMIC DNA]</scope>
    <source>
        <strain evidence="3">DV1</strain>
        <tissue evidence="3">Whole organism</tissue>
    </source>
</reference>
<evidence type="ECO:0000313" key="3">
    <source>
        <dbReference type="EMBL" id="PAA55190.1"/>
    </source>
</evidence>
<feature type="transmembrane region" description="Helical" evidence="2">
    <location>
        <begin position="9"/>
        <end position="32"/>
    </location>
</feature>
<comment type="caution">
    <text evidence="3">The sequence shown here is derived from an EMBL/GenBank/DDBJ whole genome shotgun (WGS) entry which is preliminary data.</text>
</comment>
<evidence type="ECO:0000313" key="4">
    <source>
        <dbReference type="Proteomes" id="UP000215902"/>
    </source>
</evidence>
<evidence type="ECO:0008006" key="5">
    <source>
        <dbReference type="Google" id="ProtNLM"/>
    </source>
</evidence>
<dbReference type="PANTHER" id="PTHR11328">
    <property type="entry name" value="MAJOR FACILITATOR SUPERFAMILY DOMAIN-CONTAINING PROTEIN"/>
    <property type="match status" value="1"/>
</dbReference>
<name>A0A267E0X9_9PLAT</name>
<feature type="transmembrane region" description="Helical" evidence="2">
    <location>
        <begin position="85"/>
        <end position="102"/>
    </location>
</feature>
<dbReference type="Gene3D" id="1.20.1250.20">
    <property type="entry name" value="MFS general substrate transporter like domains"/>
    <property type="match status" value="2"/>
</dbReference>
<feature type="transmembrane region" description="Helical" evidence="2">
    <location>
        <begin position="280"/>
        <end position="301"/>
    </location>
</feature>
<dbReference type="AlphaFoldDB" id="A0A267E0X9"/>
<dbReference type="CDD" id="cd17491">
    <property type="entry name" value="MFS_MFSD12"/>
    <property type="match status" value="1"/>
</dbReference>
<evidence type="ECO:0000256" key="2">
    <source>
        <dbReference type="SAM" id="Phobius"/>
    </source>
</evidence>
<keyword evidence="4" id="KW-1185">Reference proteome</keyword>
<organism evidence="3 4">
    <name type="scientific">Macrostomum lignano</name>
    <dbReference type="NCBI Taxonomy" id="282301"/>
    <lineage>
        <taxon>Eukaryota</taxon>
        <taxon>Metazoa</taxon>
        <taxon>Spiralia</taxon>
        <taxon>Lophotrochozoa</taxon>
        <taxon>Platyhelminthes</taxon>
        <taxon>Rhabditophora</taxon>
        <taxon>Macrostomorpha</taxon>
        <taxon>Macrostomida</taxon>
        <taxon>Macrostomidae</taxon>
        <taxon>Macrostomum</taxon>
    </lineage>
</organism>
<dbReference type="Pfam" id="PF13347">
    <property type="entry name" value="MFS_2"/>
    <property type="match status" value="1"/>
</dbReference>
<feature type="transmembrane region" description="Helical" evidence="2">
    <location>
        <begin position="157"/>
        <end position="175"/>
    </location>
</feature>
<feature type="transmembrane region" description="Helical" evidence="2">
    <location>
        <begin position="409"/>
        <end position="431"/>
    </location>
</feature>
<dbReference type="Proteomes" id="UP000215902">
    <property type="component" value="Unassembled WGS sequence"/>
</dbReference>
<evidence type="ECO:0000256" key="1">
    <source>
        <dbReference type="ARBA" id="ARBA00008335"/>
    </source>
</evidence>
<keyword evidence="2" id="KW-0472">Membrane</keyword>
<dbReference type="PANTHER" id="PTHR11328:SF28">
    <property type="entry name" value="MAJOR FACILITATOR SUPERFAMILY DOMAIN-CONTAINING PROTEIN 12"/>
    <property type="match status" value="1"/>
</dbReference>
<dbReference type="SUPFAM" id="SSF103473">
    <property type="entry name" value="MFS general substrate transporter"/>
    <property type="match status" value="1"/>
</dbReference>
<gene>
    <name evidence="3" type="ORF">BOX15_Mlig025185g2</name>
</gene>
<dbReference type="GO" id="GO:0005886">
    <property type="term" value="C:plasma membrane"/>
    <property type="evidence" value="ECO:0007669"/>
    <property type="project" value="TreeGrafter"/>
</dbReference>
<dbReference type="InterPro" id="IPR039672">
    <property type="entry name" value="MFS_2"/>
</dbReference>
<dbReference type="GO" id="GO:0015293">
    <property type="term" value="F:symporter activity"/>
    <property type="evidence" value="ECO:0007669"/>
    <property type="project" value="InterPro"/>
</dbReference>
<accession>A0A267E0X9</accession>
<keyword evidence="2" id="KW-1133">Transmembrane helix</keyword>
<dbReference type="GO" id="GO:0008643">
    <property type="term" value="P:carbohydrate transport"/>
    <property type="evidence" value="ECO:0007669"/>
    <property type="project" value="InterPro"/>
</dbReference>
<dbReference type="OrthoDB" id="1730117at2759"/>
<feature type="transmembrane region" description="Helical" evidence="2">
    <location>
        <begin position="202"/>
        <end position="222"/>
    </location>
</feature>
<feature type="transmembrane region" description="Helical" evidence="2">
    <location>
        <begin position="451"/>
        <end position="471"/>
    </location>
</feature>
<dbReference type="EMBL" id="NIVC01002791">
    <property type="protein sequence ID" value="PAA55190.1"/>
    <property type="molecule type" value="Genomic_DNA"/>
</dbReference>
<feature type="transmembrane region" description="Helical" evidence="2">
    <location>
        <begin position="346"/>
        <end position="365"/>
    </location>
</feature>
<keyword evidence="2" id="KW-0812">Transmembrane</keyword>
<feature type="transmembrane region" description="Helical" evidence="2">
    <location>
        <begin position="114"/>
        <end position="131"/>
    </location>
</feature>